<comment type="similarity">
    <text evidence="1">Belongs to the glutamine synthetase family.</text>
</comment>
<evidence type="ECO:0000313" key="4">
    <source>
        <dbReference type="Proteomes" id="UP000228711"/>
    </source>
</evidence>
<sequence length="58" mass="6663">MLPGSLEAAITLAESSSFLWKALGPHILDALLNNKRHEWETYRTHVSEWEIKEQMALV</sequence>
<dbReference type="Gene3D" id="3.30.590.10">
    <property type="entry name" value="Glutamine synthetase/guanido kinase, catalytic domain"/>
    <property type="match status" value="1"/>
</dbReference>
<dbReference type="Proteomes" id="UP000228711">
    <property type="component" value="Unassembled WGS sequence"/>
</dbReference>
<evidence type="ECO:0000259" key="2">
    <source>
        <dbReference type="Pfam" id="PF00120"/>
    </source>
</evidence>
<dbReference type="Pfam" id="PF00120">
    <property type="entry name" value="Gln-synt_C"/>
    <property type="match status" value="1"/>
</dbReference>
<evidence type="ECO:0000256" key="1">
    <source>
        <dbReference type="RuleBase" id="RU000384"/>
    </source>
</evidence>
<dbReference type="SUPFAM" id="SSF55931">
    <property type="entry name" value="Glutamine synthetase/guanido kinase"/>
    <property type="match status" value="1"/>
</dbReference>
<accession>A0A2H0YSY2</accession>
<name>A0A2H0YSY2_9BACT</name>
<protein>
    <recommendedName>
        <fullName evidence="2">GS catalytic domain-containing protein</fullName>
    </recommendedName>
</protein>
<proteinExistence type="inferred from homology"/>
<gene>
    <name evidence="3" type="ORF">COT25_02190</name>
</gene>
<dbReference type="InterPro" id="IPR008146">
    <property type="entry name" value="Gln_synth_cat_dom"/>
</dbReference>
<reference evidence="4" key="1">
    <citation type="submission" date="2017-09" db="EMBL/GenBank/DDBJ databases">
        <title>Depth-based differentiation of microbial function through sediment-hosted aquifers and enrichment of novel symbionts in the deep terrestrial subsurface.</title>
        <authorList>
            <person name="Probst A.J."/>
            <person name="Ladd B."/>
            <person name="Jarett J.K."/>
            <person name="Geller-Mcgrath D.E."/>
            <person name="Sieber C.M.K."/>
            <person name="Emerson J.B."/>
            <person name="Anantharaman K."/>
            <person name="Thomas B.C."/>
            <person name="Malmstrom R."/>
            <person name="Stieglmeier M."/>
            <person name="Klingl A."/>
            <person name="Woyke T."/>
            <person name="Ryan C.M."/>
            <person name="Banfield J.F."/>
        </authorList>
    </citation>
    <scope>NUCLEOTIDE SEQUENCE [LARGE SCALE GENOMIC DNA]</scope>
</reference>
<organism evidence="3 4">
    <name type="scientific">Candidatus Kerfeldbacteria bacterium CG08_land_8_20_14_0_20_42_7</name>
    <dbReference type="NCBI Taxonomy" id="2014245"/>
    <lineage>
        <taxon>Bacteria</taxon>
        <taxon>Candidatus Kerfeldiibacteriota</taxon>
    </lineage>
</organism>
<dbReference type="AlphaFoldDB" id="A0A2H0YSY2"/>
<dbReference type="EMBL" id="PEXV01000073">
    <property type="protein sequence ID" value="PIS41611.1"/>
    <property type="molecule type" value="Genomic_DNA"/>
</dbReference>
<comment type="caution">
    <text evidence="3">The sequence shown here is derived from an EMBL/GenBank/DDBJ whole genome shotgun (WGS) entry which is preliminary data.</text>
</comment>
<feature type="domain" description="GS catalytic" evidence="2">
    <location>
        <begin position="2"/>
        <end position="52"/>
    </location>
</feature>
<dbReference type="InterPro" id="IPR014746">
    <property type="entry name" value="Gln_synth/guanido_kin_cat_dom"/>
</dbReference>
<evidence type="ECO:0000313" key="3">
    <source>
        <dbReference type="EMBL" id="PIS41611.1"/>
    </source>
</evidence>
<dbReference type="GO" id="GO:0004356">
    <property type="term" value="F:glutamine synthetase activity"/>
    <property type="evidence" value="ECO:0007669"/>
    <property type="project" value="InterPro"/>
</dbReference>